<gene>
    <name evidence="2" type="ORF">CVIRNUC_006938</name>
</gene>
<dbReference type="PANTHER" id="PTHR36401">
    <property type="entry name" value="NADH DEHYDROGENASE [UBIQUINONE] 1 BETA SUBCOMPLEX SUBUNIT 8, MITOCHONDRIAL"/>
    <property type="match status" value="1"/>
</dbReference>
<sequence length="142" mass="15440">MAGRLANLRVLAQRARAPQAYLPTRGEGGGPVKMGRPIDHALPEQDELLWDDGSAQPEYCLDQFPLISKWEALGYLAGGFAFFGVIGLAAKYNDKSHNKPFTPKEFPFDDLKEELGGGFGPQALEERMKASMAQGGGEEEEG</sequence>
<keyword evidence="1" id="KW-0472">Membrane</keyword>
<evidence type="ECO:0000256" key="1">
    <source>
        <dbReference type="SAM" id="Phobius"/>
    </source>
</evidence>
<proteinExistence type="predicted"/>
<evidence type="ECO:0000313" key="2">
    <source>
        <dbReference type="EMBL" id="CAK0783739.1"/>
    </source>
</evidence>
<accession>A0AAV1ICP6</accession>
<dbReference type="InterPro" id="IPR038863">
    <property type="entry name" value="Put_Complex_I_su8"/>
</dbReference>
<keyword evidence="1" id="KW-0812">Transmembrane</keyword>
<name>A0AAV1ICP6_9CHLO</name>
<evidence type="ECO:0000313" key="3">
    <source>
        <dbReference type="Proteomes" id="UP001314263"/>
    </source>
</evidence>
<dbReference type="PANTHER" id="PTHR36401:SF1">
    <property type="entry name" value="NADH DEHYDROGENASE [UBIQUINONE] 1 BETA SUBCOMPLEX SUBUNIT 8, MITOCHONDRIAL"/>
    <property type="match status" value="1"/>
</dbReference>
<organism evidence="2 3">
    <name type="scientific">Coccomyxa viridis</name>
    <dbReference type="NCBI Taxonomy" id="1274662"/>
    <lineage>
        <taxon>Eukaryota</taxon>
        <taxon>Viridiplantae</taxon>
        <taxon>Chlorophyta</taxon>
        <taxon>core chlorophytes</taxon>
        <taxon>Trebouxiophyceae</taxon>
        <taxon>Trebouxiophyceae incertae sedis</taxon>
        <taxon>Coccomyxaceae</taxon>
        <taxon>Coccomyxa</taxon>
    </lineage>
</organism>
<reference evidence="2 3" key="1">
    <citation type="submission" date="2023-10" db="EMBL/GenBank/DDBJ databases">
        <authorList>
            <person name="Maclean D."/>
            <person name="Macfadyen A."/>
        </authorList>
    </citation>
    <scope>NUCLEOTIDE SEQUENCE [LARGE SCALE GENOMIC DNA]</scope>
</reference>
<dbReference type="Proteomes" id="UP001314263">
    <property type="component" value="Unassembled WGS sequence"/>
</dbReference>
<dbReference type="AlphaFoldDB" id="A0AAV1ICP6"/>
<comment type="caution">
    <text evidence="2">The sequence shown here is derived from an EMBL/GenBank/DDBJ whole genome shotgun (WGS) entry which is preliminary data.</text>
</comment>
<protein>
    <submittedName>
        <fullName evidence="2">Uncharacterized protein</fullName>
    </submittedName>
</protein>
<dbReference type="EMBL" id="CAUYUE010000009">
    <property type="protein sequence ID" value="CAK0783739.1"/>
    <property type="molecule type" value="Genomic_DNA"/>
</dbReference>
<keyword evidence="1" id="KW-1133">Transmembrane helix</keyword>
<feature type="transmembrane region" description="Helical" evidence="1">
    <location>
        <begin position="72"/>
        <end position="90"/>
    </location>
</feature>
<keyword evidence="3" id="KW-1185">Reference proteome</keyword>